<comment type="catalytic activity">
    <reaction evidence="5">
        <text>L-threonyl-[protein] + ATP = O-phospho-L-threonyl-[protein] + ADP + H(+)</text>
        <dbReference type="Rhea" id="RHEA:46608"/>
        <dbReference type="Rhea" id="RHEA-COMP:11060"/>
        <dbReference type="Rhea" id="RHEA-COMP:11605"/>
        <dbReference type="ChEBI" id="CHEBI:15378"/>
        <dbReference type="ChEBI" id="CHEBI:30013"/>
        <dbReference type="ChEBI" id="CHEBI:30616"/>
        <dbReference type="ChEBI" id="CHEBI:61977"/>
        <dbReference type="ChEBI" id="CHEBI:456216"/>
        <dbReference type="EC" id="2.7.11.1"/>
    </reaction>
</comment>
<feature type="compositionally biased region" description="Low complexity" evidence="7">
    <location>
        <begin position="345"/>
        <end position="356"/>
    </location>
</feature>
<feature type="region of interest" description="Disordered" evidence="7">
    <location>
        <begin position="179"/>
        <end position="302"/>
    </location>
</feature>
<keyword evidence="1" id="KW-0808">Transferase</keyword>
<feature type="compositionally biased region" description="Polar residues" evidence="7">
    <location>
        <begin position="233"/>
        <end position="247"/>
    </location>
</feature>
<dbReference type="Pfam" id="PF20406">
    <property type="entry name" value="SAM_KSR1_N"/>
    <property type="match status" value="1"/>
</dbReference>
<dbReference type="InterPro" id="IPR013761">
    <property type="entry name" value="SAM/pointed_sf"/>
</dbReference>
<feature type="region of interest" description="Disordered" evidence="7">
    <location>
        <begin position="398"/>
        <end position="426"/>
    </location>
</feature>
<dbReference type="EMBL" id="LR786324">
    <property type="protein sequence ID" value="CAB3260089.1"/>
    <property type="molecule type" value="mRNA"/>
</dbReference>
<dbReference type="PROSITE" id="PS00108">
    <property type="entry name" value="PROTEIN_KINASE_ST"/>
    <property type="match status" value="1"/>
</dbReference>
<name>A0A6F9DGT0_9ASCI</name>
<dbReference type="InterPro" id="IPR046933">
    <property type="entry name" value="SAM_KSR1_N_sf"/>
</dbReference>
<dbReference type="Gene3D" id="3.30.200.20">
    <property type="entry name" value="Phosphorylase Kinase, domain 1"/>
    <property type="match status" value="1"/>
</dbReference>
<organism evidence="9">
    <name type="scientific">Phallusia mammillata</name>
    <dbReference type="NCBI Taxonomy" id="59560"/>
    <lineage>
        <taxon>Eukaryota</taxon>
        <taxon>Metazoa</taxon>
        <taxon>Chordata</taxon>
        <taxon>Tunicata</taxon>
        <taxon>Ascidiacea</taxon>
        <taxon>Phlebobranchia</taxon>
        <taxon>Ascidiidae</taxon>
        <taxon>Phallusia</taxon>
    </lineage>
</organism>
<sequence length="1004" mass="111126">MEMGLNTNSDSDAALSIESALKQLTALERMIEITSTRLVDLRGLSLNEFNIKEIRTLEGKLIKHFCQQLDTKLRIPSSDVDIPEYPSLSKWLNVVGVSSLLAKGLQMQCRSVEDLLNLTDKQLQNVISEIGGNAEDDRKLISSLKQLKQFQSLQRQNRKNIDTTQVYWDSFSKADDVFGGTDSTDHNENVKSEKKCFENGVHDQSGSTSRHGSESSDSLPLDQQQKLHRTRSNTDPSNADIPNQFTELPSRHRSYQLPSTSSSCLTPPSPSGLGSRSSLESDSGFSVTKPAPSASPPPIRSKIFVIPPSPLPVYTPPVTPGTPHKNSHFHVQNSGSRSLTRERVSSTGNTNSTTRSAKAVSSTALLPPFTPLKPSKSSEWHIGNRIFHNDSISASNQSLSSIASSTSHKHKPSKKEKKRPHNLVLTNDDNIPLFNYIHYSKPAASRRSSQTTISPENAASNSAGVSPLSPRTPMTPMTPHNAEMTRMDVSMSLRTPSSPQTPKNSKGRIRAFFGKIWKIKRNKSTEHIADEYPQGHPPLPSNPLRADSLPQNTTTPVVGRDSSYTPDENGGMFQASYGHGSSSSAHSGDTSSMTSLSRPVSLVDTDRTLISDVPADEGSLTNTITRADSEIYVEQEEESTLTERDVVEDEKLDTATMRANLFRQGSTIQSMSEEWDIPYSELQIGDKIGSGRVGTVFRGRWHGEVAIRVIDINHNDEDKLRAFKQEIMIYKKTRHENLELFMGSCMHPPHLAIVTGLCRGQSLYNHIRSSRYQTLNINHAKIIGQHIVQGMGYLHSKGIIHKDLKSKNIFVDGKHVVLTDFGIVGLHVVSGDKNSRPGSLSIPDGWLCHLAPEVIKALRVPEYEGDEVISTLPYTIQSDVYAFGTVWYELMSGSWPFNGFPAESIIWQVGSGKKQNLSQMPGGKDIKDILMQAWSYDPSRRPDFSDNGIMGILKRLQSHIHRGNSDPAMICCDPMMSSRTMRRYHPLLSPAAKSKVFDIGSLKF</sequence>
<feature type="region of interest" description="Disordered" evidence="7">
    <location>
        <begin position="315"/>
        <end position="361"/>
    </location>
</feature>
<feature type="compositionally biased region" description="Basic residues" evidence="7">
    <location>
        <begin position="407"/>
        <end position="421"/>
    </location>
</feature>
<feature type="domain" description="Protein kinase" evidence="8">
    <location>
        <begin position="682"/>
        <end position="953"/>
    </location>
</feature>
<evidence type="ECO:0000259" key="8">
    <source>
        <dbReference type="PROSITE" id="PS50011"/>
    </source>
</evidence>
<evidence type="ECO:0000256" key="2">
    <source>
        <dbReference type="ARBA" id="ARBA00022741"/>
    </source>
</evidence>
<feature type="compositionally biased region" description="Low complexity" evidence="7">
    <location>
        <begin position="205"/>
        <end position="218"/>
    </location>
</feature>
<dbReference type="Pfam" id="PF13543">
    <property type="entry name" value="SAM_KSR1"/>
    <property type="match status" value="1"/>
</dbReference>
<comment type="catalytic activity">
    <reaction evidence="6">
        <text>L-seryl-[protein] + ATP = O-phospho-L-seryl-[protein] + ADP + H(+)</text>
        <dbReference type="Rhea" id="RHEA:17989"/>
        <dbReference type="Rhea" id="RHEA-COMP:9863"/>
        <dbReference type="Rhea" id="RHEA-COMP:11604"/>
        <dbReference type="ChEBI" id="CHEBI:15378"/>
        <dbReference type="ChEBI" id="CHEBI:29999"/>
        <dbReference type="ChEBI" id="CHEBI:30616"/>
        <dbReference type="ChEBI" id="CHEBI:83421"/>
        <dbReference type="ChEBI" id="CHEBI:456216"/>
        <dbReference type="EC" id="2.7.11.1"/>
    </reaction>
</comment>
<accession>A0A6F9DGT0</accession>
<feature type="compositionally biased region" description="Low complexity" evidence="7">
    <location>
        <begin position="257"/>
        <end position="292"/>
    </location>
</feature>
<evidence type="ECO:0000256" key="1">
    <source>
        <dbReference type="ARBA" id="ARBA00022679"/>
    </source>
</evidence>
<dbReference type="Pfam" id="PF07714">
    <property type="entry name" value="PK_Tyr_Ser-Thr"/>
    <property type="match status" value="1"/>
</dbReference>
<feature type="region of interest" description="Disordered" evidence="7">
    <location>
        <begin position="528"/>
        <end position="599"/>
    </location>
</feature>
<dbReference type="InterPro" id="IPR025561">
    <property type="entry name" value="KSR_SAM-like_dom"/>
</dbReference>
<dbReference type="PANTHER" id="PTHR44329:SF253">
    <property type="entry name" value="KINASE SUPPRESSOR OF RAS 2"/>
    <property type="match status" value="1"/>
</dbReference>
<dbReference type="SMART" id="SM00220">
    <property type="entry name" value="S_TKc"/>
    <property type="match status" value="1"/>
</dbReference>
<evidence type="ECO:0000313" key="9">
    <source>
        <dbReference type="EMBL" id="CAB3260089.1"/>
    </source>
</evidence>
<evidence type="ECO:0000256" key="3">
    <source>
        <dbReference type="ARBA" id="ARBA00022777"/>
    </source>
</evidence>
<dbReference type="Gene3D" id="1.10.510.10">
    <property type="entry name" value="Transferase(Phosphotransferase) domain 1"/>
    <property type="match status" value="1"/>
</dbReference>
<dbReference type="Gene3D" id="6.10.140.1120">
    <property type="match status" value="1"/>
</dbReference>
<reference evidence="9" key="1">
    <citation type="submission" date="2020-04" db="EMBL/GenBank/DDBJ databases">
        <authorList>
            <person name="Neveu A P."/>
        </authorList>
    </citation>
    <scope>NUCLEOTIDE SEQUENCE</scope>
    <source>
        <tissue evidence="9">Whole embryo</tissue>
    </source>
</reference>
<proteinExistence type="evidence at transcript level"/>
<dbReference type="Gene3D" id="1.10.150.50">
    <property type="entry name" value="Transcription Factor, Ets-1"/>
    <property type="match status" value="1"/>
</dbReference>
<evidence type="ECO:0000256" key="6">
    <source>
        <dbReference type="ARBA" id="ARBA00048679"/>
    </source>
</evidence>
<evidence type="ECO:0000256" key="5">
    <source>
        <dbReference type="ARBA" id="ARBA00047899"/>
    </source>
</evidence>
<dbReference type="AlphaFoldDB" id="A0A6F9DGT0"/>
<feature type="compositionally biased region" description="Polar residues" evidence="7">
    <location>
        <begin position="329"/>
        <end position="338"/>
    </location>
</feature>
<feature type="compositionally biased region" description="Low complexity" evidence="7">
    <location>
        <begin position="575"/>
        <end position="595"/>
    </location>
</feature>
<dbReference type="CDD" id="cd14063">
    <property type="entry name" value="PK_KSR"/>
    <property type="match status" value="1"/>
</dbReference>
<dbReference type="FunFam" id="3.30.200.20:FF:000034">
    <property type="entry name" value="Kinase suppressor of Ras 1"/>
    <property type="match status" value="1"/>
</dbReference>
<dbReference type="SUPFAM" id="SSF56112">
    <property type="entry name" value="Protein kinase-like (PK-like)"/>
    <property type="match status" value="1"/>
</dbReference>
<feature type="compositionally biased region" description="Polar residues" evidence="7">
    <location>
        <begin position="549"/>
        <end position="566"/>
    </location>
</feature>
<dbReference type="InterPro" id="IPR001245">
    <property type="entry name" value="Ser-Thr/Tyr_kinase_cat_dom"/>
</dbReference>
<evidence type="ECO:0000256" key="7">
    <source>
        <dbReference type="SAM" id="MobiDB-lite"/>
    </source>
</evidence>
<dbReference type="GO" id="GO:0005524">
    <property type="term" value="F:ATP binding"/>
    <property type="evidence" value="ECO:0007669"/>
    <property type="project" value="UniProtKB-KW"/>
</dbReference>
<dbReference type="InterPro" id="IPR011009">
    <property type="entry name" value="Kinase-like_dom_sf"/>
</dbReference>
<protein>
    <submittedName>
        <fullName evidence="9">Kinase suppressor of Ras 2</fullName>
    </submittedName>
</protein>
<gene>
    <name evidence="9" type="primary">Ksr2</name>
</gene>
<feature type="compositionally biased region" description="Basic and acidic residues" evidence="7">
    <location>
        <begin position="183"/>
        <end position="201"/>
    </location>
</feature>
<feature type="compositionally biased region" description="Polar residues" evidence="7">
    <location>
        <begin position="446"/>
        <end position="464"/>
    </location>
</feature>
<dbReference type="PANTHER" id="PTHR44329">
    <property type="entry name" value="SERINE/THREONINE-PROTEIN KINASE TNNI3K-RELATED"/>
    <property type="match status" value="1"/>
</dbReference>
<dbReference type="InterPro" id="IPR008271">
    <property type="entry name" value="Ser/Thr_kinase_AS"/>
</dbReference>
<keyword evidence="3 9" id="KW-0418">Kinase</keyword>
<dbReference type="PROSITE" id="PS50011">
    <property type="entry name" value="PROTEIN_KINASE_DOM"/>
    <property type="match status" value="1"/>
</dbReference>
<dbReference type="GO" id="GO:0004674">
    <property type="term" value="F:protein serine/threonine kinase activity"/>
    <property type="evidence" value="ECO:0007669"/>
    <property type="project" value="UniProtKB-EC"/>
</dbReference>
<keyword evidence="4" id="KW-0067">ATP-binding</keyword>
<dbReference type="InterPro" id="IPR000719">
    <property type="entry name" value="Prot_kinase_dom"/>
</dbReference>
<evidence type="ECO:0000256" key="4">
    <source>
        <dbReference type="ARBA" id="ARBA00022840"/>
    </source>
</evidence>
<feature type="region of interest" description="Disordered" evidence="7">
    <location>
        <begin position="445"/>
        <end position="481"/>
    </location>
</feature>
<keyword evidence="2" id="KW-0547">Nucleotide-binding</keyword>
<dbReference type="InterPro" id="IPR051681">
    <property type="entry name" value="Ser/Thr_Kinases-Pseudokinases"/>
</dbReference>
<dbReference type="InterPro" id="IPR046861">
    <property type="entry name" value="SAM_KSR1_N"/>
</dbReference>